<dbReference type="OrthoDB" id="5432325at2"/>
<dbReference type="KEGG" id="oai:OLEAN_C20760"/>
<dbReference type="AlphaFoldDB" id="R4YMX0"/>
<keyword evidence="2" id="KW-0472">Membrane</keyword>
<name>R4YMX0_OLEAN</name>
<dbReference type="STRING" id="698738.OLEAN_C20760"/>
<feature type="region of interest" description="Disordered" evidence="1">
    <location>
        <begin position="28"/>
        <end position="48"/>
    </location>
</feature>
<evidence type="ECO:0000313" key="5">
    <source>
        <dbReference type="Proteomes" id="UP000032749"/>
    </source>
</evidence>
<dbReference type="Proteomes" id="UP000032749">
    <property type="component" value="Chromosome"/>
</dbReference>
<dbReference type="Pfam" id="PF16537">
    <property type="entry name" value="T2SSB"/>
    <property type="match status" value="1"/>
</dbReference>
<keyword evidence="5" id="KW-1185">Reference proteome</keyword>
<evidence type="ECO:0000259" key="3">
    <source>
        <dbReference type="Pfam" id="PF16537"/>
    </source>
</evidence>
<dbReference type="HOGENOM" id="CLU_1213817_0_0_6"/>
<dbReference type="EMBL" id="FO203512">
    <property type="protein sequence ID" value="CCK76252.1"/>
    <property type="molecule type" value="Genomic_DNA"/>
</dbReference>
<organism evidence="4 5">
    <name type="scientific">Oleispira antarctica RB-8</name>
    <dbReference type="NCBI Taxonomy" id="698738"/>
    <lineage>
        <taxon>Bacteria</taxon>
        <taxon>Pseudomonadati</taxon>
        <taxon>Pseudomonadota</taxon>
        <taxon>Gammaproteobacteria</taxon>
        <taxon>Oceanospirillales</taxon>
        <taxon>Oceanospirillaceae</taxon>
        <taxon>Oleispira</taxon>
    </lineage>
</organism>
<feature type="domain" description="Type II secretion system protein GspB C-terminal" evidence="3">
    <location>
        <begin position="163"/>
        <end position="218"/>
    </location>
</feature>
<evidence type="ECO:0000256" key="2">
    <source>
        <dbReference type="SAM" id="Phobius"/>
    </source>
</evidence>
<gene>
    <name evidence="4" type="ORF">OLEAN_C20760</name>
</gene>
<evidence type="ECO:0000256" key="1">
    <source>
        <dbReference type="SAM" id="MobiDB-lite"/>
    </source>
</evidence>
<dbReference type="InterPro" id="IPR032389">
    <property type="entry name" value="GspB_C"/>
</dbReference>
<accession>R4YMX0</accession>
<evidence type="ECO:0000313" key="4">
    <source>
        <dbReference type="EMBL" id="CCK76252.1"/>
    </source>
</evidence>
<reference evidence="4 5" key="1">
    <citation type="journal article" date="2013" name="Nat. Commun.">
        <title>Genome sequence and functional genomic analysis of the oil-degrading bacterium Oleispira antarctica.</title>
        <authorList>
            <person name="Kube M."/>
            <person name="Chernikova T.N."/>
            <person name="Al-Ramahi Y."/>
            <person name="Beloqui A."/>
            <person name="Lopez-Cortez N."/>
            <person name="Guazzaroni M.E."/>
            <person name="Heipieper H.J."/>
            <person name="Klages S."/>
            <person name="Kotsyurbenko O.R."/>
            <person name="Langer I."/>
            <person name="Nechitaylo T.Y."/>
            <person name="Lunsdorf H."/>
            <person name="Fernandez M."/>
            <person name="Juarez S."/>
            <person name="Ciordia S."/>
            <person name="Singer A."/>
            <person name="Kagan O."/>
            <person name="Egorova O."/>
            <person name="Petit P.A."/>
            <person name="Stogios P."/>
            <person name="Kim Y."/>
            <person name="Tchigvintsev A."/>
            <person name="Flick R."/>
            <person name="Denaro R."/>
            <person name="Genovese M."/>
            <person name="Albar J.P."/>
            <person name="Reva O.N."/>
            <person name="Martinez-Gomariz M."/>
            <person name="Tran H."/>
            <person name="Ferrer M."/>
            <person name="Savchenko A."/>
            <person name="Yakunin A.F."/>
            <person name="Yakimov M.M."/>
            <person name="Golyshina O.V."/>
            <person name="Reinhardt R."/>
            <person name="Golyshin P.N."/>
        </authorList>
    </citation>
    <scope>NUCLEOTIDE SEQUENCE [LARGE SCALE GENOMIC DNA]</scope>
</reference>
<dbReference type="GO" id="GO:0015627">
    <property type="term" value="C:type II protein secretion system complex"/>
    <property type="evidence" value="ECO:0007669"/>
    <property type="project" value="InterPro"/>
</dbReference>
<keyword evidence="2" id="KW-0812">Transmembrane</keyword>
<feature type="transmembrane region" description="Helical" evidence="2">
    <location>
        <begin position="57"/>
        <end position="75"/>
    </location>
</feature>
<sequence length="228" mass="25076">MSYILQALKKSEQERELAAHELHSMTIKDSDSTLPSGEQTSESHNDARDGRMIPLSVYGWAGGLLIVLVLISGYVQQIAFQQTDTQEVNAQKADKLPLEKIGIKSAVILESVLPQLEVPSVVIEEQVVAKPVANKKVVQQESAQLIKPSVPVEQATKEVQSLVPNINISSHIYSSMPTRRSIVVNGERLVETDFITPNVQVKEITSQGMIIDVDGSPLVVDRSRGWSR</sequence>
<proteinExistence type="predicted"/>
<keyword evidence="2" id="KW-1133">Transmembrane helix</keyword>
<protein>
    <recommendedName>
        <fullName evidence="3">Type II secretion system protein GspB C-terminal domain-containing protein</fullName>
    </recommendedName>
</protein>